<comment type="similarity">
    <text evidence="5">Belongs to the CDS family.</text>
</comment>
<evidence type="ECO:0000256" key="4">
    <source>
        <dbReference type="ARBA" id="ARBA00005189"/>
    </source>
</evidence>
<comment type="catalytic activity">
    <reaction evidence="1">
        <text>a 1,2-diacyl-sn-glycero-3-phosphate + CTP + H(+) = a CDP-1,2-diacyl-sn-glycerol + diphosphate</text>
        <dbReference type="Rhea" id="RHEA:16229"/>
        <dbReference type="ChEBI" id="CHEBI:15378"/>
        <dbReference type="ChEBI" id="CHEBI:33019"/>
        <dbReference type="ChEBI" id="CHEBI:37563"/>
        <dbReference type="ChEBI" id="CHEBI:58332"/>
        <dbReference type="ChEBI" id="CHEBI:58608"/>
        <dbReference type="EC" id="2.7.7.41"/>
    </reaction>
</comment>
<comment type="pathway">
    <text evidence="4">Lipid metabolism.</text>
</comment>
<feature type="transmembrane region" description="Helical" evidence="24">
    <location>
        <begin position="78"/>
        <end position="97"/>
    </location>
</feature>
<evidence type="ECO:0000256" key="16">
    <source>
        <dbReference type="ARBA" id="ARBA00023209"/>
    </source>
</evidence>
<evidence type="ECO:0000256" key="5">
    <source>
        <dbReference type="ARBA" id="ARBA00010185"/>
    </source>
</evidence>
<keyword evidence="8" id="KW-1003">Cell membrane</keyword>
<evidence type="ECO:0000256" key="21">
    <source>
        <dbReference type="ARBA" id="ARBA00032396"/>
    </source>
</evidence>
<evidence type="ECO:0000256" key="7">
    <source>
        <dbReference type="ARBA" id="ARBA00019373"/>
    </source>
</evidence>
<evidence type="ECO:0000256" key="19">
    <source>
        <dbReference type="ARBA" id="ARBA00031825"/>
    </source>
</evidence>
<feature type="transmembrane region" description="Helical" evidence="24">
    <location>
        <begin position="177"/>
        <end position="194"/>
    </location>
</feature>
<comment type="caution">
    <text evidence="25">The sequence shown here is derived from an EMBL/GenBank/DDBJ whole genome shotgun (WGS) entry which is preliminary data.</text>
</comment>
<keyword evidence="15 24" id="KW-0472">Membrane</keyword>
<evidence type="ECO:0000256" key="23">
    <source>
        <dbReference type="ARBA" id="ARBA00033406"/>
    </source>
</evidence>
<evidence type="ECO:0000256" key="22">
    <source>
        <dbReference type="ARBA" id="ARBA00032743"/>
    </source>
</evidence>
<dbReference type="PANTHER" id="PTHR46382:SF1">
    <property type="entry name" value="PHOSPHATIDATE CYTIDYLYLTRANSFERASE"/>
    <property type="match status" value="1"/>
</dbReference>
<feature type="transmembrane region" description="Helical" evidence="24">
    <location>
        <begin position="109"/>
        <end position="128"/>
    </location>
</feature>
<accession>A0A4Q1K0F4</accession>
<dbReference type="Proteomes" id="UP000290283">
    <property type="component" value="Unassembled WGS sequence"/>
</dbReference>
<keyword evidence="26" id="KW-1185">Reference proteome</keyword>
<feature type="transmembrane region" description="Helical" evidence="24">
    <location>
        <begin position="12"/>
        <end position="38"/>
    </location>
</feature>
<evidence type="ECO:0000256" key="6">
    <source>
        <dbReference type="ARBA" id="ARBA00012487"/>
    </source>
</evidence>
<dbReference type="Pfam" id="PF01148">
    <property type="entry name" value="CTP_transf_1"/>
    <property type="match status" value="1"/>
</dbReference>
<evidence type="ECO:0000256" key="11">
    <source>
        <dbReference type="ARBA" id="ARBA00022692"/>
    </source>
</evidence>
<evidence type="ECO:0000256" key="15">
    <source>
        <dbReference type="ARBA" id="ARBA00023136"/>
    </source>
</evidence>
<proteinExistence type="inferred from homology"/>
<dbReference type="GO" id="GO:0004605">
    <property type="term" value="F:phosphatidate cytidylyltransferase activity"/>
    <property type="evidence" value="ECO:0007669"/>
    <property type="project" value="UniProtKB-EC"/>
</dbReference>
<feature type="transmembrane region" description="Helical" evidence="24">
    <location>
        <begin position="251"/>
        <end position="271"/>
    </location>
</feature>
<dbReference type="RefSeq" id="WP_129436499.1">
    <property type="nucleotide sequence ID" value="NZ_SBKO01000006.1"/>
</dbReference>
<comment type="pathway">
    <text evidence="3">Phospholipid metabolism; CDP-diacylglycerol biosynthesis; CDP-diacylglycerol from sn-glycerol 3-phosphate: step 3/3.</text>
</comment>
<evidence type="ECO:0000256" key="13">
    <source>
        <dbReference type="ARBA" id="ARBA00022989"/>
    </source>
</evidence>
<evidence type="ECO:0000256" key="2">
    <source>
        <dbReference type="ARBA" id="ARBA00004651"/>
    </source>
</evidence>
<evidence type="ECO:0000256" key="20">
    <source>
        <dbReference type="ARBA" id="ARBA00032253"/>
    </source>
</evidence>
<keyword evidence="11 24" id="KW-0812">Transmembrane</keyword>
<organism evidence="25 26">
    <name type="scientific">Flavobacterium amnicola</name>
    <dbReference type="NCBI Taxonomy" id="2506422"/>
    <lineage>
        <taxon>Bacteria</taxon>
        <taxon>Pseudomonadati</taxon>
        <taxon>Bacteroidota</taxon>
        <taxon>Flavobacteriia</taxon>
        <taxon>Flavobacteriales</taxon>
        <taxon>Flavobacteriaceae</taxon>
        <taxon>Flavobacterium</taxon>
    </lineage>
</organism>
<evidence type="ECO:0000313" key="25">
    <source>
        <dbReference type="EMBL" id="RXR16220.1"/>
    </source>
</evidence>
<evidence type="ECO:0000256" key="10">
    <source>
        <dbReference type="ARBA" id="ARBA00022679"/>
    </source>
</evidence>
<evidence type="ECO:0000256" key="12">
    <source>
        <dbReference type="ARBA" id="ARBA00022695"/>
    </source>
</evidence>
<evidence type="ECO:0000256" key="24">
    <source>
        <dbReference type="SAM" id="Phobius"/>
    </source>
</evidence>
<dbReference type="GO" id="GO:0005886">
    <property type="term" value="C:plasma membrane"/>
    <property type="evidence" value="ECO:0007669"/>
    <property type="project" value="UniProtKB-SubCell"/>
</dbReference>
<reference evidence="26" key="1">
    <citation type="submission" date="2019-01" db="EMBL/GenBank/DDBJ databases">
        <title>Cytophagaceae bacterium strain CAR-16.</title>
        <authorList>
            <person name="Chen W.-M."/>
        </authorList>
    </citation>
    <scope>NUCLEOTIDE SEQUENCE [LARGE SCALE GENOMIC DNA]</scope>
    <source>
        <strain evidence="26">LLJ-11</strain>
    </source>
</reference>
<keyword evidence="9" id="KW-0444">Lipid biosynthesis</keyword>
<name>A0A4Q1K0F4_9FLAO</name>
<evidence type="ECO:0000256" key="3">
    <source>
        <dbReference type="ARBA" id="ARBA00005119"/>
    </source>
</evidence>
<dbReference type="EC" id="2.7.7.41" evidence="6"/>
<keyword evidence="17" id="KW-1208">Phospholipid metabolism</keyword>
<feature type="transmembrane region" description="Helical" evidence="24">
    <location>
        <begin position="206"/>
        <end position="224"/>
    </location>
</feature>
<evidence type="ECO:0000256" key="18">
    <source>
        <dbReference type="ARBA" id="ARBA00029893"/>
    </source>
</evidence>
<keyword evidence="13 24" id="KW-1133">Transmembrane helix</keyword>
<gene>
    <name evidence="25" type="ORF">EQG63_11375</name>
</gene>
<keyword evidence="12 25" id="KW-0548">Nucleotidyltransferase</keyword>
<dbReference type="EMBL" id="SBKO01000006">
    <property type="protein sequence ID" value="RXR16220.1"/>
    <property type="molecule type" value="Genomic_DNA"/>
</dbReference>
<evidence type="ECO:0000313" key="26">
    <source>
        <dbReference type="Proteomes" id="UP000290283"/>
    </source>
</evidence>
<evidence type="ECO:0000256" key="8">
    <source>
        <dbReference type="ARBA" id="ARBA00022475"/>
    </source>
</evidence>
<evidence type="ECO:0000256" key="9">
    <source>
        <dbReference type="ARBA" id="ARBA00022516"/>
    </source>
</evidence>
<feature type="transmembrane region" description="Helical" evidence="24">
    <location>
        <begin position="50"/>
        <end position="72"/>
    </location>
</feature>
<keyword evidence="10 25" id="KW-0808">Transferase</keyword>
<sequence length="272" mass="30268">MNENVVRSLSGIVYIFLLIFATLFSRESFLILFGLFLLQTVSEFSALIQLPKIASLLVSGVLYLLFGVFFSNQWSTDLGLLLASIFVCGQLLLWLFSKVSKPIVTSTEKWVKLIGYIVLPFVFISKIPMLSNQFIPSIIIGIFILIWTNDTFAYLVGKSIGKNKLFERISPKKTIEGFVGGLVFAIIVAFLLSKSTTFGSFFSSKYWIPIAIIASIFGTIGDLIESKFKRIAGVKDSGTIMPGHGGIYDRLDSIIFVAPFVFLFLKIISYVS</sequence>
<protein>
    <recommendedName>
        <fullName evidence="7">Phosphatidate cytidylyltransferase</fullName>
        <ecNumber evidence="6">2.7.7.41</ecNumber>
    </recommendedName>
    <alternativeName>
        <fullName evidence="20">CDP-DAG synthase</fullName>
    </alternativeName>
    <alternativeName>
        <fullName evidence="22">CDP-DG synthase</fullName>
    </alternativeName>
    <alternativeName>
        <fullName evidence="18">CDP-diacylglycerol synthase</fullName>
    </alternativeName>
    <alternativeName>
        <fullName evidence="21">CDP-diglyceride pyrophosphorylase</fullName>
    </alternativeName>
    <alternativeName>
        <fullName evidence="23">CDP-diglyceride synthase</fullName>
    </alternativeName>
    <alternativeName>
        <fullName evidence="19">CTP:phosphatidate cytidylyltransferase</fullName>
    </alternativeName>
</protein>
<dbReference type="GO" id="GO:0016024">
    <property type="term" value="P:CDP-diacylglycerol biosynthetic process"/>
    <property type="evidence" value="ECO:0007669"/>
    <property type="project" value="TreeGrafter"/>
</dbReference>
<comment type="subcellular location">
    <subcellularLocation>
        <location evidence="2">Cell membrane</location>
        <topology evidence="2">Multi-pass membrane protein</topology>
    </subcellularLocation>
</comment>
<dbReference type="OrthoDB" id="9799199at2"/>
<dbReference type="AlphaFoldDB" id="A0A4Q1K0F4"/>
<evidence type="ECO:0000256" key="17">
    <source>
        <dbReference type="ARBA" id="ARBA00023264"/>
    </source>
</evidence>
<keyword evidence="16" id="KW-0594">Phospholipid biosynthesis</keyword>
<dbReference type="PANTHER" id="PTHR46382">
    <property type="entry name" value="PHOSPHATIDATE CYTIDYLYLTRANSFERASE"/>
    <property type="match status" value="1"/>
</dbReference>
<feature type="transmembrane region" description="Helical" evidence="24">
    <location>
        <begin position="134"/>
        <end position="156"/>
    </location>
</feature>
<keyword evidence="14" id="KW-0443">Lipid metabolism</keyword>
<evidence type="ECO:0000256" key="1">
    <source>
        <dbReference type="ARBA" id="ARBA00001698"/>
    </source>
</evidence>
<evidence type="ECO:0000256" key="14">
    <source>
        <dbReference type="ARBA" id="ARBA00023098"/>
    </source>
</evidence>